<comment type="caution">
    <text evidence="1">The sequence shown here is derived from an EMBL/GenBank/DDBJ whole genome shotgun (WGS) entry which is preliminary data.</text>
</comment>
<dbReference type="AlphaFoldDB" id="A0A9Q3V3R8"/>
<accession>A0A9Q3V3R8</accession>
<organism evidence="1 2">
    <name type="scientific">Chryseobacterium turcicum</name>
    <dbReference type="NCBI Taxonomy" id="2898076"/>
    <lineage>
        <taxon>Bacteria</taxon>
        <taxon>Pseudomonadati</taxon>
        <taxon>Bacteroidota</taxon>
        <taxon>Flavobacteriia</taxon>
        <taxon>Flavobacteriales</taxon>
        <taxon>Weeksellaceae</taxon>
        <taxon>Chryseobacterium group</taxon>
        <taxon>Chryseobacterium</taxon>
    </lineage>
</organism>
<dbReference type="RefSeq" id="WP_230672502.1">
    <property type="nucleotide sequence ID" value="NZ_JAJNAY010000002.1"/>
</dbReference>
<gene>
    <name evidence="1" type="ORF">LO744_19700</name>
</gene>
<sequence>MADNFYWDMIDEFSPFGNDVGNDTFYIYYDWKKDNPNKNGTDFLNHDLREINFDLNITEKEMVQNSVQKMNNQYLDLNRIDNEIISLAFTQLFLYGKIESKIKELSLKAIEREMLYLDFWDTDSKIREERLTKMKSAILKSK</sequence>
<evidence type="ECO:0000313" key="2">
    <source>
        <dbReference type="Proteomes" id="UP001108025"/>
    </source>
</evidence>
<dbReference type="EMBL" id="JAJNAY010000002">
    <property type="protein sequence ID" value="MCD1119073.1"/>
    <property type="molecule type" value="Genomic_DNA"/>
</dbReference>
<dbReference type="Proteomes" id="UP001108025">
    <property type="component" value="Unassembled WGS sequence"/>
</dbReference>
<name>A0A9Q3V3R8_9FLAO</name>
<keyword evidence="2" id="KW-1185">Reference proteome</keyword>
<protein>
    <submittedName>
        <fullName evidence="1">Uncharacterized protein</fullName>
    </submittedName>
</protein>
<reference evidence="1" key="1">
    <citation type="submission" date="2021-11" db="EMBL/GenBank/DDBJ databases">
        <title>Description of novel Chryseobacterium species.</title>
        <authorList>
            <person name="Saticioglu I.B."/>
            <person name="Ay H."/>
            <person name="Altun S."/>
            <person name="Duman M."/>
        </authorList>
    </citation>
    <scope>NUCLEOTIDE SEQUENCE</scope>
    <source>
        <strain evidence="1">C-17</strain>
    </source>
</reference>
<proteinExistence type="predicted"/>
<evidence type="ECO:0000313" key="1">
    <source>
        <dbReference type="EMBL" id="MCD1119073.1"/>
    </source>
</evidence>